<evidence type="ECO:0000313" key="2">
    <source>
        <dbReference type="Proteomes" id="UP000182649"/>
    </source>
</evidence>
<proteinExistence type="predicted"/>
<accession>A0A1I7FV08</accession>
<dbReference type="AlphaFoldDB" id="A0A1I7FV08"/>
<organism evidence="1 2">
    <name type="scientific">Nitrosospira multiformis</name>
    <dbReference type="NCBI Taxonomy" id="1231"/>
    <lineage>
        <taxon>Bacteria</taxon>
        <taxon>Pseudomonadati</taxon>
        <taxon>Pseudomonadota</taxon>
        <taxon>Betaproteobacteria</taxon>
        <taxon>Nitrosomonadales</taxon>
        <taxon>Nitrosomonadaceae</taxon>
        <taxon>Nitrosospira</taxon>
    </lineage>
</organism>
<dbReference type="InterPro" id="IPR036102">
    <property type="entry name" value="OsmC/Ohrsf"/>
</dbReference>
<dbReference type="InterPro" id="IPR003718">
    <property type="entry name" value="OsmC/Ohr_fam"/>
</dbReference>
<dbReference type="OrthoDB" id="7065654at2"/>
<gene>
    <name evidence="1" type="ORF">SAMN05216417_102246</name>
</gene>
<dbReference type="PANTHER" id="PTHR35368:SF1">
    <property type="entry name" value="HYDROPEROXIDE REDUCTASE"/>
    <property type="match status" value="1"/>
</dbReference>
<dbReference type="Proteomes" id="UP000182649">
    <property type="component" value="Unassembled WGS sequence"/>
</dbReference>
<dbReference type="EMBL" id="FPBZ01000002">
    <property type="protein sequence ID" value="SFU40018.1"/>
    <property type="molecule type" value="Genomic_DNA"/>
</dbReference>
<dbReference type="SUPFAM" id="SSF82784">
    <property type="entry name" value="OsmC-like"/>
    <property type="match status" value="1"/>
</dbReference>
<dbReference type="InterPro" id="IPR015946">
    <property type="entry name" value="KH_dom-like_a/b"/>
</dbReference>
<dbReference type="Gene3D" id="3.30.300.20">
    <property type="match status" value="1"/>
</dbReference>
<name>A0A1I7FV08_9PROT</name>
<dbReference type="Pfam" id="PF02566">
    <property type="entry name" value="OsmC"/>
    <property type="match status" value="1"/>
</dbReference>
<protein>
    <submittedName>
        <fullName evidence="1">Uncharacterized OsmC-related protein</fullName>
    </submittedName>
</protein>
<evidence type="ECO:0000313" key="1">
    <source>
        <dbReference type="EMBL" id="SFU40018.1"/>
    </source>
</evidence>
<dbReference type="InterPro" id="IPR052924">
    <property type="entry name" value="OsmC/Ohr_hydroprdx_reductase"/>
</dbReference>
<dbReference type="PANTHER" id="PTHR35368">
    <property type="entry name" value="HYDROPEROXIDE REDUCTASE"/>
    <property type="match status" value="1"/>
</dbReference>
<dbReference type="RefSeq" id="WP_081363478.1">
    <property type="nucleotide sequence ID" value="NZ_FPBZ01000002.1"/>
</dbReference>
<reference evidence="1 2" key="1">
    <citation type="submission" date="2016-10" db="EMBL/GenBank/DDBJ databases">
        <authorList>
            <person name="de Groot N.N."/>
        </authorList>
    </citation>
    <scope>NUCLEOTIDE SEQUENCE [LARGE SCALE GENOMIC DNA]</scope>
    <source>
        <strain evidence="1 2">Nl14</strain>
    </source>
</reference>
<sequence>MKCVNGIDIGKLGATRDRIEADADGPSPNPRYESTVVWKNGYRTISCAMDGQEVIGDEPEQYGGKGSGMTPEDMLLSAIGGCLVATYIGGLSAAGITVESLCLDVSGRVNFRAVFSLEATNPGFESIRVAVDIQPDSSPGKVKEIMDNLLKTAPIPDTISRPVPLDVEISCKQAELVELS</sequence>